<evidence type="ECO:0000313" key="1">
    <source>
        <dbReference type="EMBL" id="RXZ54453.1"/>
    </source>
</evidence>
<dbReference type="AlphaFoldDB" id="A0A4Q2K3X0"/>
<gene>
    <name evidence="1" type="ORF">ET524_08160</name>
</gene>
<keyword evidence="2" id="KW-1185">Reference proteome</keyword>
<dbReference type="RefSeq" id="WP_129424837.1">
    <property type="nucleotide sequence ID" value="NZ_SDPW01000001.1"/>
</dbReference>
<organism evidence="1 2">
    <name type="scientific">Senegalimassilia faecalis</name>
    <dbReference type="NCBI Taxonomy" id="2509433"/>
    <lineage>
        <taxon>Bacteria</taxon>
        <taxon>Bacillati</taxon>
        <taxon>Actinomycetota</taxon>
        <taxon>Coriobacteriia</taxon>
        <taxon>Coriobacteriales</taxon>
        <taxon>Coriobacteriaceae</taxon>
        <taxon>Senegalimassilia</taxon>
    </lineage>
</organism>
<proteinExistence type="predicted"/>
<protein>
    <recommendedName>
        <fullName evidence="3">DUF3800 domain-containing protein</fullName>
    </recommendedName>
</protein>
<evidence type="ECO:0008006" key="3">
    <source>
        <dbReference type="Google" id="ProtNLM"/>
    </source>
</evidence>
<sequence length="79" mass="9202">MSKDLSIFVDESGDPGSESKCHAITRYRFSQVADYICTLELEALKYREGTEGRTSTLFFGTKRQFERNYLKKIRKKRLG</sequence>
<dbReference type="EMBL" id="SDPW01000001">
    <property type="protein sequence ID" value="RXZ54453.1"/>
    <property type="molecule type" value="Genomic_DNA"/>
</dbReference>
<reference evidence="1 2" key="1">
    <citation type="submission" date="2019-01" db="EMBL/GenBank/DDBJ databases">
        <title>Senegalimassilia sp. nov. KGMB04484 isolated human feces.</title>
        <authorList>
            <person name="Han K.-I."/>
            <person name="Kim J.-S."/>
            <person name="Lee K.C."/>
            <person name="Suh M.K."/>
            <person name="Eom M.K."/>
            <person name="Lee J.H."/>
            <person name="Park S.-H."/>
            <person name="Kang S.W."/>
            <person name="Park J.-E."/>
            <person name="Oh B.S."/>
            <person name="Yu S.Y."/>
            <person name="Choi S.-H."/>
            <person name="Lee D.H."/>
            <person name="Yoon H."/>
            <person name="Kim B.-Y."/>
            <person name="Lee J.H."/>
            <person name="Lee J.-S."/>
        </authorList>
    </citation>
    <scope>NUCLEOTIDE SEQUENCE [LARGE SCALE GENOMIC DNA]</scope>
    <source>
        <strain evidence="1 2">KGMB04484</strain>
    </source>
</reference>
<accession>A0A4Q2K3X0</accession>
<comment type="caution">
    <text evidence="1">The sequence shown here is derived from an EMBL/GenBank/DDBJ whole genome shotgun (WGS) entry which is preliminary data.</text>
</comment>
<dbReference type="OrthoDB" id="1998596at2"/>
<name>A0A4Q2K3X0_9ACTN</name>
<dbReference type="Proteomes" id="UP000293345">
    <property type="component" value="Unassembled WGS sequence"/>
</dbReference>
<evidence type="ECO:0000313" key="2">
    <source>
        <dbReference type="Proteomes" id="UP000293345"/>
    </source>
</evidence>